<evidence type="ECO:0000256" key="2">
    <source>
        <dbReference type="ARBA" id="ARBA00009664"/>
    </source>
</evidence>
<comment type="similarity">
    <text evidence="2">Belongs to the ycf23 family.</text>
</comment>
<dbReference type="EMBL" id="LT622876">
    <property type="protein sequence ID" value="SCW23957.1"/>
    <property type="molecule type" value="Genomic_DNA"/>
</dbReference>
<reference evidence="6" key="3">
    <citation type="submission" date="2016-10" db="EMBL/GenBank/DDBJ databases">
        <authorList>
            <person name="de Groot N.N."/>
        </authorList>
    </citation>
    <scope>NUCLEOTIDE SEQUENCE</scope>
    <source>
        <strain evidence="6">J.0165</strain>
    </source>
</reference>
<evidence type="ECO:0000256" key="1">
    <source>
        <dbReference type="ARBA" id="ARBA00004474"/>
    </source>
</evidence>
<comment type="subcellular location">
    <subcellularLocation>
        <location evidence="1">Plastid</location>
    </subcellularLocation>
</comment>
<evidence type="ECO:0000313" key="5">
    <source>
        <dbReference type="EMBL" id="SCW21097.1"/>
    </source>
</evidence>
<dbReference type="PANTHER" id="PTHR36895:SF1">
    <property type="entry name" value="YCF23 PROTEIN"/>
    <property type="match status" value="1"/>
</dbReference>
<keyword evidence="4 5" id="KW-0934">Plastid</keyword>
<dbReference type="Pfam" id="PF04481">
    <property type="entry name" value="DUF561"/>
    <property type="match status" value="1"/>
</dbReference>
<dbReference type="Gene3D" id="3.20.20.70">
    <property type="entry name" value="Aldolase class I"/>
    <property type="match status" value="1"/>
</dbReference>
<evidence type="ECO:0000256" key="3">
    <source>
        <dbReference type="ARBA" id="ARBA00021523"/>
    </source>
</evidence>
<reference evidence="5" key="1">
    <citation type="submission" date="2016-08" db="EMBL/GenBank/DDBJ databases">
        <authorList>
            <person name="Seilhamer J.J."/>
        </authorList>
    </citation>
    <scope>NUCLEOTIDE SEQUENCE</scope>
    <source>
        <strain evidence="5">J.0165</strain>
    </source>
</reference>
<proteinExistence type="inferred from homology"/>
<organism evidence="5">
    <name type="scientific">Helminthora furcellata</name>
    <dbReference type="NCBI Taxonomy" id="1884666"/>
    <lineage>
        <taxon>Eukaryota</taxon>
        <taxon>Rhodophyta</taxon>
        <taxon>Florideophyceae</taxon>
        <taxon>Nemaliophycidae</taxon>
        <taxon>Nemaliales</taxon>
        <taxon>Liagoraceae</taxon>
        <taxon>Helminthora</taxon>
    </lineage>
</organism>
<dbReference type="GO" id="GO:0009536">
    <property type="term" value="C:plastid"/>
    <property type="evidence" value="ECO:0007669"/>
    <property type="project" value="UniProtKB-SubCell"/>
</dbReference>
<sequence>MPLHDCIKKACNRKQVLKTIIGIDNFNISNSIDKIEAADIAGSTYIDIAANIDLLKEIKSVASLPVCVSSISMQELHNCYNAGADMLEVGNFDIFYRKHIYLSSQEVFAMAKDLKYRVPNASICVTIPHILTIERQLLLAQRLEDIGVDMVQTEGCATKAMNLSSISYSIKSASATLASASVLSAGLTIPVIASSGISSLTAPMAISCGAAGVGIGSFFNTFQSNLELSKEIYETINSIKANYYSEQALTNYIFRKDAKDLLVSV</sequence>
<gene>
    <name evidence="5" type="primary">ycf23</name>
    <name evidence="5" type="ORF">BQ776_67</name>
    <name evidence="6" type="ORF">J0165_67</name>
</gene>
<dbReference type="SUPFAM" id="SSF51412">
    <property type="entry name" value="Inosine monophosphate dehydrogenase (IMPDH)"/>
    <property type="match status" value="1"/>
</dbReference>
<dbReference type="EMBL" id="LT622862">
    <property type="protein sequence ID" value="SCW21097.1"/>
    <property type="molecule type" value="Genomic_DNA"/>
</dbReference>
<accession>A0A1G4NR08</accession>
<name>A0A1G4NR08_9FLOR</name>
<dbReference type="InterPro" id="IPR007570">
    <property type="entry name" value="Uncharacterised_Ycf23"/>
</dbReference>
<dbReference type="InterPro" id="IPR013785">
    <property type="entry name" value="Aldolase_TIM"/>
</dbReference>
<dbReference type="AlphaFoldDB" id="A0A1G4NR08"/>
<dbReference type="GeneID" id="30001679"/>
<reference evidence="5" key="2">
    <citation type="submission" date="2016-10" db="EMBL/GenBank/DDBJ databases">
        <title>Chloroplast genomes as a tool to resolve red algal phylogenies: a case study in the Nemaliales.</title>
        <authorList>
            <person name="Costa J.F."/>
            <person name="Lin S.M."/>
            <person name="Macaya E.C."/>
            <person name="Fernandez-Garcia C."/>
            <person name="Verbruggen H."/>
        </authorList>
    </citation>
    <scope>NUCLEOTIDE SEQUENCE</scope>
    <source>
        <strain evidence="5">J.0165</strain>
    </source>
</reference>
<keyword evidence="5" id="KW-0150">Chloroplast</keyword>
<dbReference type="PANTHER" id="PTHR36895">
    <property type="match status" value="1"/>
</dbReference>
<geneLocation type="chloroplast" evidence="5"/>
<evidence type="ECO:0000256" key="4">
    <source>
        <dbReference type="ARBA" id="ARBA00022640"/>
    </source>
</evidence>
<evidence type="ECO:0000313" key="6">
    <source>
        <dbReference type="EMBL" id="SCW23957.1"/>
    </source>
</evidence>
<dbReference type="RefSeq" id="YP_009312843.1">
    <property type="nucleotide sequence ID" value="NC_031654.1"/>
</dbReference>
<protein>
    <recommendedName>
        <fullName evidence="3">Uncharacterized protein ycf23</fullName>
    </recommendedName>
</protein>